<dbReference type="STRING" id="1227490.C479_04512"/>
<keyword evidence="3" id="KW-0547">Nucleotide-binding</keyword>
<gene>
    <name evidence="7" type="ORF">C479_04512</name>
</gene>
<dbReference type="EMBL" id="AOIQ01000008">
    <property type="protein sequence ID" value="ELZ12629.1"/>
    <property type="molecule type" value="Genomic_DNA"/>
</dbReference>
<keyword evidence="1" id="KW-0808">Transferase</keyword>
<evidence type="ECO:0000256" key="1">
    <source>
        <dbReference type="ARBA" id="ARBA00022679"/>
    </source>
</evidence>
<feature type="compositionally biased region" description="Basic and acidic residues" evidence="5">
    <location>
        <begin position="10"/>
        <end position="24"/>
    </location>
</feature>
<dbReference type="SUPFAM" id="SSF81301">
    <property type="entry name" value="Nucleotidyltransferase"/>
    <property type="match status" value="1"/>
</dbReference>
<name>M0BSG6_9EURY</name>
<dbReference type="OrthoDB" id="201221at2157"/>
<feature type="domain" description="cGAS/DncV-like nucleotidyltransferase C-terminal helical" evidence="6">
    <location>
        <begin position="194"/>
        <end position="296"/>
    </location>
</feature>
<accession>M0BSG6</accession>
<comment type="caution">
    <text evidence="7">The sequence shown here is derived from an EMBL/GenBank/DDBJ whole genome shotgun (WGS) entry which is preliminary data.</text>
</comment>
<dbReference type="AlphaFoldDB" id="M0BSG6"/>
<organism evidence="7 8">
    <name type="scientific">Halovivax asiaticus JCM 14624</name>
    <dbReference type="NCBI Taxonomy" id="1227490"/>
    <lineage>
        <taxon>Archaea</taxon>
        <taxon>Methanobacteriati</taxon>
        <taxon>Methanobacteriota</taxon>
        <taxon>Stenosarchaea group</taxon>
        <taxon>Halobacteria</taxon>
        <taxon>Halobacteriales</taxon>
        <taxon>Natrialbaceae</taxon>
        <taxon>Halovivax</taxon>
    </lineage>
</organism>
<reference evidence="7 8" key="1">
    <citation type="journal article" date="2014" name="PLoS Genet.">
        <title>Phylogenetically driven sequencing of extremely halophilic archaea reveals strategies for static and dynamic osmo-response.</title>
        <authorList>
            <person name="Becker E.A."/>
            <person name="Seitzer P.M."/>
            <person name="Tritt A."/>
            <person name="Larsen D."/>
            <person name="Krusor M."/>
            <person name="Yao A.I."/>
            <person name="Wu D."/>
            <person name="Madern D."/>
            <person name="Eisen J.A."/>
            <person name="Darling A.E."/>
            <person name="Facciotti M.T."/>
        </authorList>
    </citation>
    <scope>NUCLEOTIDE SEQUENCE [LARGE SCALE GENOMIC DNA]</scope>
    <source>
        <strain evidence="7 8">JCM 14624</strain>
    </source>
</reference>
<keyword evidence="8" id="KW-1185">Reference proteome</keyword>
<dbReference type="InterPro" id="IPR058909">
    <property type="entry name" value="CD_NTase_C"/>
</dbReference>
<sequence length="310" mass="36363">MPIPESQFDIWKKTGADKGSKEASDKIERLLRLDRSPAEQSDGTYEIRRQGSYKNYTYTRGSSDVDIIAKLTSAWSKDLSELSDDDKERYETFHSPAEYGYDEFCEDIWNWLTKKFDRSVISWSGKAIEISNESGRLNVDVDLVPCIEHRRYTAYPAYGEDEFDSGMAFEPRYSREKIVNYPGLHYDNGCDMHSNYKETVRIFKNARDYYNDHFDSFWSIGAHSYGIECLTYNVPEEILKRSNRADRFHETLEFLGDTELGEFDQVSEMEKLFGSSNTQWTVSEAETLIDRLSEMWDDWYDKKKHAQLFN</sequence>
<feature type="region of interest" description="Disordered" evidence="5">
    <location>
        <begin position="1"/>
        <end position="24"/>
    </location>
</feature>
<evidence type="ECO:0000256" key="5">
    <source>
        <dbReference type="SAM" id="MobiDB-lite"/>
    </source>
</evidence>
<dbReference type="GO" id="GO:0016779">
    <property type="term" value="F:nucleotidyltransferase activity"/>
    <property type="evidence" value="ECO:0007669"/>
    <property type="project" value="InterPro"/>
</dbReference>
<dbReference type="InterPro" id="IPR043519">
    <property type="entry name" value="NT_sf"/>
</dbReference>
<dbReference type="RefSeq" id="WP_007698467.1">
    <property type="nucleotide sequence ID" value="NZ_AOIQ01000008.1"/>
</dbReference>
<dbReference type="CDD" id="cd05400">
    <property type="entry name" value="NT_2-5OAS_ClassI-CCAase"/>
    <property type="match status" value="1"/>
</dbReference>
<keyword evidence="4" id="KW-0051">Antiviral defense</keyword>
<evidence type="ECO:0000256" key="4">
    <source>
        <dbReference type="ARBA" id="ARBA00023118"/>
    </source>
</evidence>
<evidence type="ECO:0000259" key="6">
    <source>
        <dbReference type="Pfam" id="PF26305"/>
    </source>
</evidence>
<proteinExistence type="predicted"/>
<evidence type="ECO:0000313" key="8">
    <source>
        <dbReference type="Proteomes" id="UP000011560"/>
    </source>
</evidence>
<evidence type="ECO:0000313" key="7">
    <source>
        <dbReference type="EMBL" id="ELZ12629.1"/>
    </source>
</evidence>
<dbReference type="Proteomes" id="UP000011560">
    <property type="component" value="Unassembled WGS sequence"/>
</dbReference>
<evidence type="ECO:0000256" key="2">
    <source>
        <dbReference type="ARBA" id="ARBA00022695"/>
    </source>
</evidence>
<dbReference type="Pfam" id="PF26305">
    <property type="entry name" value="CD_NTase_C"/>
    <property type="match status" value="1"/>
</dbReference>
<keyword evidence="2" id="KW-0548">Nucleotidyltransferase</keyword>
<protein>
    <recommendedName>
        <fullName evidence="6">cGAS/DncV-like nucleotidyltransferase C-terminal helical domain-containing protein</fullName>
    </recommendedName>
</protein>
<dbReference type="InterPro" id="IPR006116">
    <property type="entry name" value="NT_2-5OAS_ClassI-CCAase"/>
</dbReference>
<evidence type="ECO:0000256" key="3">
    <source>
        <dbReference type="ARBA" id="ARBA00022741"/>
    </source>
</evidence>